<feature type="non-terminal residue" evidence="1">
    <location>
        <position position="1"/>
    </location>
</feature>
<proteinExistence type="predicted"/>
<name>A0AAV2QAW9_MEGNR</name>
<accession>A0AAV2QAW9</accession>
<evidence type="ECO:0008006" key="3">
    <source>
        <dbReference type="Google" id="ProtNLM"/>
    </source>
</evidence>
<gene>
    <name evidence="1" type="ORF">MNOR_LOCUS10731</name>
</gene>
<sequence length="138" mass="16305">VTPMPISRKTFVAITKKRMTHYWQDQWSRRRFAFYKEVGPSYTALRRIRCEEIALCRLRTGITLITHVYPRLSNLLPFCDFCGVLLDIRHLLIDCLLYSQYRCDILNYFALAGTRLYYFPPPGQPGYHQPPRGIPEEC</sequence>
<dbReference type="EMBL" id="CAXKWB010005501">
    <property type="protein sequence ID" value="CAL4078719.1"/>
    <property type="molecule type" value="Genomic_DNA"/>
</dbReference>
<evidence type="ECO:0000313" key="1">
    <source>
        <dbReference type="EMBL" id="CAL4078719.1"/>
    </source>
</evidence>
<keyword evidence="2" id="KW-1185">Reference proteome</keyword>
<evidence type="ECO:0000313" key="2">
    <source>
        <dbReference type="Proteomes" id="UP001497623"/>
    </source>
</evidence>
<reference evidence="1 2" key="1">
    <citation type="submission" date="2024-05" db="EMBL/GenBank/DDBJ databases">
        <authorList>
            <person name="Wallberg A."/>
        </authorList>
    </citation>
    <scope>NUCLEOTIDE SEQUENCE [LARGE SCALE GENOMIC DNA]</scope>
</reference>
<organism evidence="1 2">
    <name type="scientific">Meganyctiphanes norvegica</name>
    <name type="common">Northern krill</name>
    <name type="synonym">Thysanopoda norvegica</name>
    <dbReference type="NCBI Taxonomy" id="48144"/>
    <lineage>
        <taxon>Eukaryota</taxon>
        <taxon>Metazoa</taxon>
        <taxon>Ecdysozoa</taxon>
        <taxon>Arthropoda</taxon>
        <taxon>Crustacea</taxon>
        <taxon>Multicrustacea</taxon>
        <taxon>Malacostraca</taxon>
        <taxon>Eumalacostraca</taxon>
        <taxon>Eucarida</taxon>
        <taxon>Euphausiacea</taxon>
        <taxon>Euphausiidae</taxon>
        <taxon>Meganyctiphanes</taxon>
    </lineage>
</organism>
<dbReference type="AlphaFoldDB" id="A0AAV2QAW9"/>
<protein>
    <recommendedName>
        <fullName evidence="3">Tick transposon</fullName>
    </recommendedName>
</protein>
<comment type="caution">
    <text evidence="1">The sequence shown here is derived from an EMBL/GenBank/DDBJ whole genome shotgun (WGS) entry which is preliminary data.</text>
</comment>
<dbReference type="Proteomes" id="UP001497623">
    <property type="component" value="Unassembled WGS sequence"/>
</dbReference>